<dbReference type="AlphaFoldDB" id="A0A645GB74"/>
<protein>
    <submittedName>
        <fullName evidence="1">Uncharacterized protein</fullName>
    </submittedName>
</protein>
<name>A0A645GB74_9ZZZZ</name>
<comment type="caution">
    <text evidence="1">The sequence shown here is derived from an EMBL/GenBank/DDBJ whole genome shotgun (WGS) entry which is preliminary data.</text>
</comment>
<reference evidence="1" key="1">
    <citation type="submission" date="2019-08" db="EMBL/GenBank/DDBJ databases">
        <authorList>
            <person name="Kucharzyk K."/>
            <person name="Murdoch R.W."/>
            <person name="Higgins S."/>
            <person name="Loffler F."/>
        </authorList>
    </citation>
    <scope>NUCLEOTIDE SEQUENCE</scope>
</reference>
<proteinExistence type="predicted"/>
<sequence>MDTFLFRDLLGQIQHLSIQLLIRKVKGEGKIGHRINPEPDFGHQSRQKTLRILHPFLPTAGSLLDQFCSIKRIKFLLVTAGKHIHIDHLQIR</sequence>
<organism evidence="1">
    <name type="scientific">bioreactor metagenome</name>
    <dbReference type="NCBI Taxonomy" id="1076179"/>
    <lineage>
        <taxon>unclassified sequences</taxon>
        <taxon>metagenomes</taxon>
        <taxon>ecological metagenomes</taxon>
    </lineage>
</organism>
<evidence type="ECO:0000313" key="1">
    <source>
        <dbReference type="EMBL" id="MPN23290.1"/>
    </source>
</evidence>
<gene>
    <name evidence="1" type="ORF">SDC9_170678</name>
</gene>
<accession>A0A645GB74</accession>
<dbReference type="EMBL" id="VSSQ01071745">
    <property type="protein sequence ID" value="MPN23290.1"/>
    <property type="molecule type" value="Genomic_DNA"/>
</dbReference>